<proteinExistence type="predicted"/>
<reference evidence="1" key="1">
    <citation type="submission" date="2023-08" db="EMBL/GenBank/DDBJ databases">
        <title>Functional annotation and safety assessment of Bacillus stercoris.</title>
        <authorList>
            <person name="Pandit N.T."/>
            <person name="Ahir S.V."/>
            <person name="Chauhan D.A."/>
            <person name="Bose A."/>
            <person name="Dunlap C."/>
            <person name="Doshi J.A."/>
        </authorList>
    </citation>
    <scope>NUCLEOTIDE SEQUENCE</scope>
    <source>
        <strain evidence="1">ZBMF30</strain>
    </source>
</reference>
<dbReference type="Pfam" id="PF14269">
    <property type="entry name" value="Arylsulfotran_2"/>
    <property type="match status" value="1"/>
</dbReference>
<sequence length="473" mass="52289">MKVSINVNKPGAAPGLIFVAPYTVFGATMIGQTGALIIDQAGNPVWFRPLDSRFTQNTDFRVQSYKGEPVLTMWQGTISGTQSEDPNLPAGDPEPGAFFQIINQNYKVIKKLTAKKGFTSDVHEFTITKQDTALFTAVKQVPADLTMYGGPADGYFDNYSIQEVDLETGELLFFWDVLAHVNPDDSMLPASSATSANNIWDCFHVNSVEEGPNNTLLISMRNMWAIYLVDKTTGKIVWQLGGKKSDFTFEPNATFSWQHDARFRSRTRISLFDDACCASSSSPPEGEARGLILQLDFHNMTAKADRTYYHDPALYVQSQGNVQKLSNGNQFVGWGQEPYLSEYRSAGNNKKDPSLNLLYDMQFPGQNLSYRAFKDKWVGLPFYPPSIAVNPLCEDTAIVYASWNGSTETVAWKVLAGPAPNKLSEVGTDAPRTGFETDILVHSIGPYFQVKALNSSGQTIGTSQIIHTGQEKE</sequence>
<dbReference type="InterPro" id="IPR053143">
    <property type="entry name" value="Arylsulfate_ST"/>
</dbReference>
<evidence type="ECO:0000313" key="2">
    <source>
        <dbReference type="Proteomes" id="UP001177898"/>
    </source>
</evidence>
<name>A0ABU0V1P6_9BACI</name>
<dbReference type="InterPro" id="IPR039535">
    <property type="entry name" value="ASST-like"/>
</dbReference>
<gene>
    <name evidence="1" type="ORF">RAQ16_00205</name>
</gene>
<keyword evidence="2" id="KW-1185">Reference proteome</keyword>
<evidence type="ECO:0000313" key="1">
    <source>
        <dbReference type="EMBL" id="MDQ1850838.1"/>
    </source>
</evidence>
<accession>A0ABU0V1P6</accession>
<comment type="caution">
    <text evidence="1">The sequence shown here is derived from an EMBL/GenBank/DDBJ whole genome shotgun (WGS) entry which is preliminary data.</text>
</comment>
<dbReference type="PANTHER" id="PTHR35340">
    <property type="entry name" value="PQQ ENZYME REPEAT PROTEIN-RELATED"/>
    <property type="match status" value="1"/>
</dbReference>
<dbReference type="Proteomes" id="UP001177898">
    <property type="component" value="Unassembled WGS sequence"/>
</dbReference>
<dbReference type="EMBL" id="JAVCYS010000002">
    <property type="protein sequence ID" value="MDQ1850838.1"/>
    <property type="molecule type" value="Genomic_DNA"/>
</dbReference>
<organism evidence="1 2">
    <name type="scientific">Bacillus stercoris</name>
    <dbReference type="NCBI Taxonomy" id="2054641"/>
    <lineage>
        <taxon>Bacteria</taxon>
        <taxon>Bacillati</taxon>
        <taxon>Bacillota</taxon>
        <taxon>Bacilli</taxon>
        <taxon>Bacillales</taxon>
        <taxon>Bacillaceae</taxon>
        <taxon>Bacillus</taxon>
    </lineage>
</organism>
<dbReference type="PANTHER" id="PTHR35340:SF6">
    <property type="entry name" value="ASST-DOMAIN-CONTAINING PROTEIN"/>
    <property type="match status" value="1"/>
</dbReference>
<dbReference type="InterPro" id="IPR011047">
    <property type="entry name" value="Quinoprotein_ADH-like_sf"/>
</dbReference>
<protein>
    <submittedName>
        <fullName evidence="1">Arylsulfotransferase family protein</fullName>
    </submittedName>
</protein>
<dbReference type="SUPFAM" id="SSF50998">
    <property type="entry name" value="Quinoprotein alcohol dehydrogenase-like"/>
    <property type="match status" value="1"/>
</dbReference>